<gene>
    <name evidence="2" type="ORF">Ctob_015817</name>
</gene>
<dbReference type="EMBL" id="JWZX01001647">
    <property type="protein sequence ID" value="KOO32927.1"/>
    <property type="molecule type" value="Genomic_DNA"/>
</dbReference>
<dbReference type="Proteomes" id="UP000037460">
    <property type="component" value="Unassembled WGS sequence"/>
</dbReference>
<dbReference type="AlphaFoldDB" id="A0A0M0K2V7"/>
<sequence length="156" mass="16812">MSKESADAFQECCGKLFVISRVHTSMAPEVSFAKVQEITDALSRACSMASHTAAPLVAGLKRFVEQRILPNGALEHITEQGFRLPADEAEAAAAKEAEMNRKHSPKHSPKDLPEHSPKHSPKPSPKHSSPRHSGTLAGAPAPLPLWEKGLRNARAA</sequence>
<feature type="compositionally biased region" description="Basic residues" evidence="1">
    <location>
        <begin position="118"/>
        <end position="130"/>
    </location>
</feature>
<comment type="caution">
    <text evidence="2">The sequence shown here is derived from an EMBL/GenBank/DDBJ whole genome shotgun (WGS) entry which is preliminary data.</text>
</comment>
<proteinExistence type="predicted"/>
<feature type="compositionally biased region" description="Basic and acidic residues" evidence="1">
    <location>
        <begin position="108"/>
        <end position="117"/>
    </location>
</feature>
<reference evidence="3" key="1">
    <citation type="journal article" date="2015" name="PLoS Genet.">
        <title>Genome Sequence and Transcriptome Analyses of Chrysochromulina tobin: Metabolic Tools for Enhanced Algal Fitness in the Prominent Order Prymnesiales (Haptophyceae).</title>
        <authorList>
            <person name="Hovde B.T."/>
            <person name="Deodato C.R."/>
            <person name="Hunsperger H.M."/>
            <person name="Ryken S.A."/>
            <person name="Yost W."/>
            <person name="Jha R.K."/>
            <person name="Patterson J."/>
            <person name="Monnat R.J. Jr."/>
            <person name="Barlow S.B."/>
            <person name="Starkenburg S.R."/>
            <person name="Cattolico R.A."/>
        </authorList>
    </citation>
    <scope>NUCLEOTIDE SEQUENCE</scope>
    <source>
        <strain evidence="3">CCMP291</strain>
    </source>
</reference>
<accession>A0A0M0K2V7</accession>
<keyword evidence="3" id="KW-1185">Reference proteome</keyword>
<name>A0A0M0K2V7_9EUKA</name>
<evidence type="ECO:0000313" key="3">
    <source>
        <dbReference type="Proteomes" id="UP000037460"/>
    </source>
</evidence>
<organism evidence="2 3">
    <name type="scientific">Chrysochromulina tobinii</name>
    <dbReference type="NCBI Taxonomy" id="1460289"/>
    <lineage>
        <taxon>Eukaryota</taxon>
        <taxon>Haptista</taxon>
        <taxon>Haptophyta</taxon>
        <taxon>Prymnesiophyceae</taxon>
        <taxon>Prymnesiales</taxon>
        <taxon>Chrysochromulinaceae</taxon>
        <taxon>Chrysochromulina</taxon>
    </lineage>
</organism>
<feature type="region of interest" description="Disordered" evidence="1">
    <location>
        <begin position="86"/>
        <end position="156"/>
    </location>
</feature>
<evidence type="ECO:0000313" key="2">
    <source>
        <dbReference type="EMBL" id="KOO32927.1"/>
    </source>
</evidence>
<evidence type="ECO:0000256" key="1">
    <source>
        <dbReference type="SAM" id="MobiDB-lite"/>
    </source>
</evidence>
<protein>
    <submittedName>
        <fullName evidence="2">Uncharacterized protein</fullName>
    </submittedName>
</protein>